<organism evidence="1">
    <name type="scientific">marine sediment metagenome</name>
    <dbReference type="NCBI Taxonomy" id="412755"/>
    <lineage>
        <taxon>unclassified sequences</taxon>
        <taxon>metagenomes</taxon>
        <taxon>ecological metagenomes</taxon>
    </lineage>
</organism>
<dbReference type="Gene3D" id="2.40.10.480">
    <property type="match status" value="1"/>
</dbReference>
<name>X1Q2M9_9ZZZZ</name>
<dbReference type="InterPro" id="IPR011047">
    <property type="entry name" value="Quinoprotein_ADH-like_sf"/>
</dbReference>
<gene>
    <name evidence="1" type="ORF">S06H3_55971</name>
</gene>
<evidence type="ECO:0000313" key="1">
    <source>
        <dbReference type="EMBL" id="GAI49001.1"/>
    </source>
</evidence>
<reference evidence="1" key="1">
    <citation type="journal article" date="2014" name="Front. Microbiol.">
        <title>High frequency of phylogenetically diverse reductive dehalogenase-homologous genes in deep subseafloor sedimentary metagenomes.</title>
        <authorList>
            <person name="Kawai M."/>
            <person name="Futagami T."/>
            <person name="Toyoda A."/>
            <person name="Takaki Y."/>
            <person name="Nishi S."/>
            <person name="Hori S."/>
            <person name="Arai W."/>
            <person name="Tsubouchi T."/>
            <person name="Morono Y."/>
            <person name="Uchiyama I."/>
            <person name="Ito T."/>
            <person name="Fujiyama A."/>
            <person name="Inagaki F."/>
            <person name="Takami H."/>
        </authorList>
    </citation>
    <scope>NUCLEOTIDE SEQUENCE</scope>
    <source>
        <strain evidence="1">Expedition CK06-06</strain>
    </source>
</reference>
<dbReference type="EMBL" id="BARV01035950">
    <property type="protein sequence ID" value="GAI49001.1"/>
    <property type="molecule type" value="Genomic_DNA"/>
</dbReference>
<comment type="caution">
    <text evidence="1">The sequence shown here is derived from an EMBL/GenBank/DDBJ whole genome shotgun (WGS) entry which is preliminary data.</text>
</comment>
<feature type="non-terminal residue" evidence="1">
    <location>
        <position position="86"/>
    </location>
</feature>
<dbReference type="AlphaFoldDB" id="X1Q2M9"/>
<sequence>MGGKLTPPVVAGGKVFVASIDEHRVVALTESNGRQARRGLGGQVWDFTAGGRVDTPPTIYKGLVLFGSADGWAYCLRESDGQRANS</sequence>
<accession>X1Q2M9</accession>
<proteinExistence type="predicted"/>
<dbReference type="SUPFAM" id="SSF50998">
    <property type="entry name" value="Quinoprotein alcohol dehydrogenase-like"/>
    <property type="match status" value="1"/>
</dbReference>
<protein>
    <submittedName>
        <fullName evidence="1">Uncharacterized protein</fullName>
    </submittedName>
</protein>